<keyword evidence="3" id="KW-0479">Metal-binding</keyword>
<reference evidence="5" key="1">
    <citation type="submission" date="2021-12" db="EMBL/GenBank/DDBJ databases">
        <title>Discovery of the Pendulisporaceae a myxobacterial family with distinct sporulation behavior and unique specialized metabolism.</title>
        <authorList>
            <person name="Garcia R."/>
            <person name="Popoff A."/>
            <person name="Bader C.D."/>
            <person name="Loehr J."/>
            <person name="Walesch S."/>
            <person name="Walt C."/>
            <person name="Boldt J."/>
            <person name="Bunk B."/>
            <person name="Haeckl F.J.F.P.J."/>
            <person name="Gunesch A.P."/>
            <person name="Birkelbach J."/>
            <person name="Nuebel U."/>
            <person name="Pietschmann T."/>
            <person name="Bach T."/>
            <person name="Mueller R."/>
        </authorList>
    </citation>
    <scope>NUCLEOTIDE SEQUENCE</scope>
    <source>
        <strain evidence="5">MSr11367</strain>
    </source>
</reference>
<dbReference type="EMBL" id="CP089983">
    <property type="protein sequence ID" value="WXB01971.1"/>
    <property type="molecule type" value="Genomic_DNA"/>
</dbReference>
<keyword evidence="6" id="KW-1185">Reference proteome</keyword>
<dbReference type="RefSeq" id="WP_394831592.1">
    <property type="nucleotide sequence ID" value="NZ_CP089929.1"/>
</dbReference>
<organism evidence="5 6">
    <name type="scientific">Pendulispora rubella</name>
    <dbReference type="NCBI Taxonomy" id="2741070"/>
    <lineage>
        <taxon>Bacteria</taxon>
        <taxon>Pseudomonadati</taxon>
        <taxon>Myxococcota</taxon>
        <taxon>Myxococcia</taxon>
        <taxon>Myxococcales</taxon>
        <taxon>Sorangiineae</taxon>
        <taxon>Pendulisporaceae</taxon>
        <taxon>Pendulispora</taxon>
    </lineage>
</organism>
<proteinExistence type="predicted"/>
<keyword evidence="1" id="KW-0813">Transport</keyword>
<sequence>MVDKSVPSLFEWMGGMPALERLFDTFYARVPNDPILAPVFAKMSPAHAKHVAAFVGEVFGGPRVYSEQFGGHPKMILHHVGRALTEEQRAQWMRLLLQCADEIGAPSDPEFRSAFVAYIEWGTRLAVINSQPGADVSGEAPMPKWGWGEAKGPYIPG</sequence>
<dbReference type="CDD" id="cd14775">
    <property type="entry name" value="TrHb2_O-like"/>
    <property type="match status" value="1"/>
</dbReference>
<evidence type="ECO:0000256" key="1">
    <source>
        <dbReference type="ARBA" id="ARBA00022448"/>
    </source>
</evidence>
<dbReference type="SUPFAM" id="SSF46458">
    <property type="entry name" value="Globin-like"/>
    <property type="match status" value="1"/>
</dbReference>
<dbReference type="Gene3D" id="1.10.490.10">
    <property type="entry name" value="Globins"/>
    <property type="match status" value="1"/>
</dbReference>
<name>A0ABZ2KTF5_9BACT</name>
<accession>A0ABZ2KTF5</accession>
<dbReference type="InterPro" id="IPR012292">
    <property type="entry name" value="Globin/Proto"/>
</dbReference>
<dbReference type="Pfam" id="PF01152">
    <property type="entry name" value="Bac_globin"/>
    <property type="match status" value="1"/>
</dbReference>
<gene>
    <name evidence="5" type="ORF">LVJ94_34275</name>
</gene>
<evidence type="ECO:0000256" key="2">
    <source>
        <dbReference type="ARBA" id="ARBA00022617"/>
    </source>
</evidence>
<evidence type="ECO:0000256" key="3">
    <source>
        <dbReference type="ARBA" id="ARBA00022723"/>
    </source>
</evidence>
<evidence type="ECO:0000313" key="6">
    <source>
        <dbReference type="Proteomes" id="UP001374803"/>
    </source>
</evidence>
<evidence type="ECO:0000256" key="4">
    <source>
        <dbReference type="ARBA" id="ARBA00023004"/>
    </source>
</evidence>
<evidence type="ECO:0000313" key="5">
    <source>
        <dbReference type="EMBL" id="WXB01971.1"/>
    </source>
</evidence>
<dbReference type="InterPro" id="IPR001486">
    <property type="entry name" value="Hemoglobin_trunc"/>
</dbReference>
<protein>
    <submittedName>
        <fullName evidence="5">Group II truncated hemoglobin</fullName>
    </submittedName>
</protein>
<dbReference type="InterPro" id="IPR009050">
    <property type="entry name" value="Globin-like_sf"/>
</dbReference>
<dbReference type="Proteomes" id="UP001374803">
    <property type="component" value="Chromosome"/>
</dbReference>
<keyword evidence="2" id="KW-0349">Heme</keyword>
<keyword evidence="4" id="KW-0408">Iron</keyword>